<dbReference type="InterPro" id="IPR003175">
    <property type="entry name" value="CDI_dom"/>
</dbReference>
<feature type="region of interest" description="Disordered" evidence="1">
    <location>
        <begin position="1"/>
        <end position="38"/>
    </location>
</feature>
<evidence type="ECO:0000259" key="2">
    <source>
        <dbReference type="Pfam" id="PF02234"/>
    </source>
</evidence>
<feature type="domain" description="Cyclin-dependent kinase inhibitor" evidence="2">
    <location>
        <begin position="94"/>
        <end position="140"/>
    </location>
</feature>
<gene>
    <name evidence="3" type="primary">g793</name>
    <name evidence="3" type="ORF">VP750_LOCUS693</name>
</gene>
<feature type="compositionally biased region" description="Basic and acidic residues" evidence="1">
    <location>
        <begin position="1"/>
        <end position="27"/>
    </location>
</feature>
<proteinExistence type="predicted"/>
<evidence type="ECO:0000256" key="1">
    <source>
        <dbReference type="SAM" id="MobiDB-lite"/>
    </source>
</evidence>
<dbReference type="Proteomes" id="UP001497392">
    <property type="component" value="Unassembled WGS sequence"/>
</dbReference>
<evidence type="ECO:0000313" key="4">
    <source>
        <dbReference type="Proteomes" id="UP001497392"/>
    </source>
</evidence>
<dbReference type="Pfam" id="PF02234">
    <property type="entry name" value="CDI"/>
    <property type="match status" value="1"/>
</dbReference>
<reference evidence="3 4" key="1">
    <citation type="submission" date="2024-06" db="EMBL/GenBank/DDBJ databases">
        <authorList>
            <person name="Kraege A."/>
            <person name="Thomma B."/>
        </authorList>
    </citation>
    <scope>NUCLEOTIDE SEQUENCE [LARGE SCALE GENOMIC DNA]</scope>
</reference>
<evidence type="ECO:0000313" key="3">
    <source>
        <dbReference type="EMBL" id="CAL5219034.1"/>
    </source>
</evidence>
<accession>A0ABP1FKI3</accession>
<keyword evidence="4" id="KW-1185">Reference proteome</keyword>
<dbReference type="EMBL" id="CAXHTA020000002">
    <property type="protein sequence ID" value="CAL5219034.1"/>
    <property type="molecule type" value="Genomic_DNA"/>
</dbReference>
<comment type="caution">
    <text evidence="3">The sequence shown here is derived from an EMBL/GenBank/DDBJ whole genome shotgun (WGS) entry which is preliminary data.</text>
</comment>
<organism evidence="3 4">
    <name type="scientific">Coccomyxa viridis</name>
    <dbReference type="NCBI Taxonomy" id="1274662"/>
    <lineage>
        <taxon>Eukaryota</taxon>
        <taxon>Viridiplantae</taxon>
        <taxon>Chlorophyta</taxon>
        <taxon>core chlorophytes</taxon>
        <taxon>Trebouxiophyceae</taxon>
        <taxon>Trebouxiophyceae incertae sedis</taxon>
        <taxon>Coccomyxaceae</taxon>
        <taxon>Coccomyxa</taxon>
    </lineage>
</organism>
<protein>
    <submittedName>
        <fullName evidence="3">G793 protein</fullName>
    </submittedName>
</protein>
<name>A0ABP1FKI3_9CHLO</name>
<sequence>MPPDKTGEGKRKLPEPKEAMETPDKKIPVPTGSSGSSARRILFSEMHQKPEECTGAVEMEEVQSKSRFCSERDVQSNAACAPGSGTHRQRARVLFGRMPGRERMNRFFESTEQQVRQAFQDRWGLEPTSGVLLPNGQWQWAFRGIGPGDQLKPLL</sequence>